<dbReference type="KEGG" id="tasa:A1Q1_01655"/>
<feature type="compositionally biased region" description="Basic residues" evidence="1">
    <location>
        <begin position="369"/>
        <end position="384"/>
    </location>
</feature>
<gene>
    <name evidence="2" type="ORF">A1Q1_01655</name>
</gene>
<evidence type="ECO:0000256" key="1">
    <source>
        <dbReference type="SAM" id="MobiDB-lite"/>
    </source>
</evidence>
<sequence length="610" mass="66407">MATSTSRTRWTLYPWDSTTYDATKTRTEKAKPVVASALRAIGKRKDGFTHSVRMRPGNPQLFAQGYQTLLEDMGDATLGERGAMLANELSHPPFTFKYESELETWFMKQFNALMDHIMAMWERPGQSICPPISWKQQNMEYRHYSGDLRQAMMDISIRVEDEVLTSGELKHGLRLTQSHFDALDNLRKRDVALWVRPYNPGVDSKTHMGTDGKRLPATKLQTNFYHCGLVTPTQRSAVVGETTARSASFGLQMATINERETTVRTRAMGTFPTRGPRLSPLETAALQLITETPCYGWLSRSERGSTWNGDRWVATVLDPHGTIDLKPGAKPKPPQIFWGQSLGLKQHGPQMSSSNVPDSGRASGPTMSGKRHMKSTISSRRKATTSRLHEDADLDAVTEEMRIMAVGQRMESKASAVLDIFTQPSPDSEAMQSSPVDEPPSFLAQLLGDAYLAHKTNSRSVESWPSATQPVKPTPGPARPPGDPSLRTSTGTPSRAPSRRTVGASTASSTASSTATSTATSTASRKMVTKASSKAASVVGTRTAPVKPERPARGAKSQDKGKERVGDVNGNGRAPSTAPPRPSPGARARARSERTGQTVDTKGGAVPPHA</sequence>
<evidence type="ECO:0000313" key="3">
    <source>
        <dbReference type="Proteomes" id="UP000002748"/>
    </source>
</evidence>
<comment type="caution">
    <text evidence="2">The sequence shown here is derived from an EMBL/GenBank/DDBJ whole genome shotgun (WGS) entry which is preliminary data.</text>
</comment>
<feature type="compositionally biased region" description="Low complexity" evidence="1">
    <location>
        <begin position="504"/>
        <end position="524"/>
    </location>
</feature>
<dbReference type="GeneID" id="25985169"/>
<dbReference type="RefSeq" id="XP_014180169.1">
    <property type="nucleotide sequence ID" value="XM_014324694.1"/>
</dbReference>
<dbReference type="AlphaFoldDB" id="J6EX15"/>
<reference evidence="2 3" key="1">
    <citation type="journal article" date="2012" name="Eukaryot. Cell">
        <title>Draft genome sequence of CBS 2479, the standard type strain of Trichosporon asahii.</title>
        <authorList>
            <person name="Yang R.Y."/>
            <person name="Li H.T."/>
            <person name="Zhu H."/>
            <person name="Zhou G.P."/>
            <person name="Wang M."/>
            <person name="Wang L."/>
        </authorList>
    </citation>
    <scope>NUCLEOTIDE SEQUENCE [LARGE SCALE GENOMIC DNA]</scope>
    <source>
        <strain evidence="3">ATCC 90039 / CBS 2479 / JCM 2466 / KCTC 7840 / NCYC 2677 / UAMH 7654</strain>
    </source>
</reference>
<feature type="compositionally biased region" description="Polar residues" evidence="1">
    <location>
        <begin position="458"/>
        <end position="469"/>
    </location>
</feature>
<dbReference type="Proteomes" id="UP000002748">
    <property type="component" value="Unassembled WGS sequence"/>
</dbReference>
<feature type="region of interest" description="Disordered" evidence="1">
    <location>
        <begin position="344"/>
        <end position="392"/>
    </location>
</feature>
<proteinExistence type="predicted"/>
<dbReference type="HOGENOM" id="CLU_508240_0_0_1"/>
<organism evidence="2 3">
    <name type="scientific">Trichosporon asahii var. asahii (strain ATCC 90039 / CBS 2479 / JCM 2466 / KCTC 7840 / NBRC 103889/ NCYC 2677 / UAMH 7654)</name>
    <name type="common">Yeast</name>
    <dbReference type="NCBI Taxonomy" id="1186058"/>
    <lineage>
        <taxon>Eukaryota</taxon>
        <taxon>Fungi</taxon>
        <taxon>Dikarya</taxon>
        <taxon>Basidiomycota</taxon>
        <taxon>Agaricomycotina</taxon>
        <taxon>Tremellomycetes</taxon>
        <taxon>Trichosporonales</taxon>
        <taxon>Trichosporonaceae</taxon>
        <taxon>Trichosporon</taxon>
    </lineage>
</organism>
<dbReference type="VEuPathDB" id="FungiDB:A1Q1_01655"/>
<name>J6EX15_TRIAS</name>
<evidence type="ECO:0000313" key="2">
    <source>
        <dbReference type="EMBL" id="EJT49174.1"/>
    </source>
</evidence>
<feature type="region of interest" description="Disordered" evidence="1">
    <location>
        <begin position="458"/>
        <end position="610"/>
    </location>
</feature>
<feature type="compositionally biased region" description="Basic and acidic residues" evidence="1">
    <location>
        <begin position="547"/>
        <end position="566"/>
    </location>
</feature>
<dbReference type="EMBL" id="ALBS01000177">
    <property type="protein sequence ID" value="EJT49174.1"/>
    <property type="molecule type" value="Genomic_DNA"/>
</dbReference>
<feature type="compositionally biased region" description="Pro residues" evidence="1">
    <location>
        <begin position="472"/>
        <end position="483"/>
    </location>
</feature>
<protein>
    <submittedName>
        <fullName evidence="2">Uncharacterized protein</fullName>
    </submittedName>
</protein>
<feature type="compositionally biased region" description="Polar residues" evidence="1">
    <location>
        <begin position="486"/>
        <end position="495"/>
    </location>
</feature>
<accession>J6EX15</accession>